<dbReference type="Proteomes" id="UP000324222">
    <property type="component" value="Unassembled WGS sequence"/>
</dbReference>
<comment type="caution">
    <text evidence="2">The sequence shown here is derived from an EMBL/GenBank/DDBJ whole genome shotgun (WGS) entry which is preliminary data.</text>
</comment>
<evidence type="ECO:0000313" key="3">
    <source>
        <dbReference type="Proteomes" id="UP000324222"/>
    </source>
</evidence>
<name>A0A5B7DEK2_PORTR</name>
<evidence type="ECO:0000313" key="2">
    <source>
        <dbReference type="EMBL" id="MPC19718.1"/>
    </source>
</evidence>
<keyword evidence="3" id="KW-1185">Reference proteome</keyword>
<sequence length="66" mass="7876">MTETNRDRETERETENNSEIKQVLSIDRSRSLRNVLINPLSTMTHFHIHSAYYLVIVYSFRNLYGD</sequence>
<reference evidence="2 3" key="1">
    <citation type="submission" date="2019-05" db="EMBL/GenBank/DDBJ databases">
        <title>Another draft genome of Portunus trituberculatus and its Hox gene families provides insights of decapod evolution.</title>
        <authorList>
            <person name="Jeong J.-H."/>
            <person name="Song I."/>
            <person name="Kim S."/>
            <person name="Choi T."/>
            <person name="Kim D."/>
            <person name="Ryu S."/>
            <person name="Kim W."/>
        </authorList>
    </citation>
    <scope>NUCLEOTIDE SEQUENCE [LARGE SCALE GENOMIC DNA]</scope>
    <source>
        <tissue evidence="2">Muscle</tissue>
    </source>
</reference>
<protein>
    <submittedName>
        <fullName evidence="2">Uncharacterized protein</fullName>
    </submittedName>
</protein>
<dbReference type="EMBL" id="VSRR010000797">
    <property type="protein sequence ID" value="MPC19718.1"/>
    <property type="molecule type" value="Genomic_DNA"/>
</dbReference>
<organism evidence="2 3">
    <name type="scientific">Portunus trituberculatus</name>
    <name type="common">Swimming crab</name>
    <name type="synonym">Neptunus trituberculatus</name>
    <dbReference type="NCBI Taxonomy" id="210409"/>
    <lineage>
        <taxon>Eukaryota</taxon>
        <taxon>Metazoa</taxon>
        <taxon>Ecdysozoa</taxon>
        <taxon>Arthropoda</taxon>
        <taxon>Crustacea</taxon>
        <taxon>Multicrustacea</taxon>
        <taxon>Malacostraca</taxon>
        <taxon>Eumalacostraca</taxon>
        <taxon>Eucarida</taxon>
        <taxon>Decapoda</taxon>
        <taxon>Pleocyemata</taxon>
        <taxon>Brachyura</taxon>
        <taxon>Eubrachyura</taxon>
        <taxon>Portunoidea</taxon>
        <taxon>Portunidae</taxon>
        <taxon>Portuninae</taxon>
        <taxon>Portunus</taxon>
    </lineage>
</organism>
<evidence type="ECO:0000256" key="1">
    <source>
        <dbReference type="SAM" id="MobiDB-lite"/>
    </source>
</evidence>
<feature type="region of interest" description="Disordered" evidence="1">
    <location>
        <begin position="1"/>
        <end position="20"/>
    </location>
</feature>
<accession>A0A5B7DEK2</accession>
<gene>
    <name evidence="2" type="ORF">E2C01_012644</name>
</gene>
<feature type="compositionally biased region" description="Basic and acidic residues" evidence="1">
    <location>
        <begin position="1"/>
        <end position="15"/>
    </location>
</feature>
<dbReference type="AlphaFoldDB" id="A0A5B7DEK2"/>
<proteinExistence type="predicted"/>